<sequence>MTGKNMSCSALIEKIYIVI</sequence>
<dbReference type="AlphaFoldDB" id="A0AAV8Y554"/>
<gene>
    <name evidence="1" type="ORF">NQ314_008982</name>
</gene>
<organism evidence="1 2">
    <name type="scientific">Rhamnusium bicolor</name>
    <dbReference type="NCBI Taxonomy" id="1586634"/>
    <lineage>
        <taxon>Eukaryota</taxon>
        <taxon>Metazoa</taxon>
        <taxon>Ecdysozoa</taxon>
        <taxon>Arthropoda</taxon>
        <taxon>Hexapoda</taxon>
        <taxon>Insecta</taxon>
        <taxon>Pterygota</taxon>
        <taxon>Neoptera</taxon>
        <taxon>Endopterygota</taxon>
        <taxon>Coleoptera</taxon>
        <taxon>Polyphaga</taxon>
        <taxon>Cucujiformia</taxon>
        <taxon>Chrysomeloidea</taxon>
        <taxon>Cerambycidae</taxon>
        <taxon>Lepturinae</taxon>
        <taxon>Rhagiini</taxon>
        <taxon>Rhamnusium</taxon>
    </lineage>
</organism>
<proteinExistence type="predicted"/>
<name>A0AAV8Y554_9CUCU</name>
<evidence type="ECO:0000313" key="2">
    <source>
        <dbReference type="Proteomes" id="UP001162156"/>
    </source>
</evidence>
<accession>A0AAV8Y554</accession>
<protein>
    <submittedName>
        <fullName evidence="1">Uncharacterized protein</fullName>
    </submittedName>
</protein>
<comment type="caution">
    <text evidence="1">The sequence shown here is derived from an EMBL/GenBank/DDBJ whole genome shotgun (WGS) entry which is preliminary data.</text>
</comment>
<dbReference type="EMBL" id="JANEYF010002465">
    <property type="protein sequence ID" value="KAJ8946082.1"/>
    <property type="molecule type" value="Genomic_DNA"/>
</dbReference>
<reference evidence="1" key="1">
    <citation type="journal article" date="2023" name="Insect Mol. Biol.">
        <title>Genome sequencing provides insights into the evolution of gene families encoding plant cell wall-degrading enzymes in longhorned beetles.</title>
        <authorList>
            <person name="Shin N.R."/>
            <person name="Okamura Y."/>
            <person name="Kirsch R."/>
            <person name="Pauchet Y."/>
        </authorList>
    </citation>
    <scope>NUCLEOTIDE SEQUENCE</scope>
    <source>
        <strain evidence="1">RBIC_L_NR</strain>
    </source>
</reference>
<dbReference type="Proteomes" id="UP001162156">
    <property type="component" value="Unassembled WGS sequence"/>
</dbReference>
<evidence type="ECO:0000313" key="1">
    <source>
        <dbReference type="EMBL" id="KAJ8946082.1"/>
    </source>
</evidence>
<keyword evidence="2" id="KW-1185">Reference proteome</keyword>